<dbReference type="InterPro" id="IPR027705">
    <property type="entry name" value="Flotillin_fam"/>
</dbReference>
<accession>E4XXX4</accession>
<dbReference type="GO" id="GO:0045661">
    <property type="term" value="P:regulation of myoblast differentiation"/>
    <property type="evidence" value="ECO:0007669"/>
    <property type="project" value="TreeGrafter"/>
</dbReference>
<evidence type="ECO:0000256" key="1">
    <source>
        <dbReference type="ARBA" id="ARBA00007161"/>
    </source>
</evidence>
<dbReference type="PANTHER" id="PTHR13806:SF46">
    <property type="entry name" value="FLOTILLIN-1-RELATED"/>
    <property type="match status" value="1"/>
</dbReference>
<proteinExistence type="inferred from homology"/>
<dbReference type="AlphaFoldDB" id="E4XXX4"/>
<dbReference type="GO" id="GO:0005768">
    <property type="term" value="C:endosome"/>
    <property type="evidence" value="ECO:0007669"/>
    <property type="project" value="UniProtKB-SubCell"/>
</dbReference>
<comment type="subunit">
    <text evidence="3">Heterooligomeric complex.</text>
</comment>
<dbReference type="InterPro" id="IPR036013">
    <property type="entry name" value="Band_7/SPFH_dom_sf"/>
</dbReference>
<evidence type="ECO:0000256" key="2">
    <source>
        <dbReference type="ARBA" id="ARBA00023136"/>
    </source>
</evidence>
<gene>
    <name evidence="5" type="ORF">GSOID_T00007531001</name>
</gene>
<evidence type="ECO:0000313" key="5">
    <source>
        <dbReference type="EMBL" id="CBY14502.1"/>
    </source>
</evidence>
<dbReference type="GO" id="GO:0072659">
    <property type="term" value="P:protein localization to plasma membrane"/>
    <property type="evidence" value="ECO:0007669"/>
    <property type="project" value="TreeGrafter"/>
</dbReference>
<dbReference type="OrthoDB" id="6080404at2759"/>
<organism evidence="5">
    <name type="scientific">Oikopleura dioica</name>
    <name type="common">Tunicate</name>
    <dbReference type="NCBI Taxonomy" id="34765"/>
    <lineage>
        <taxon>Eukaryota</taxon>
        <taxon>Metazoa</taxon>
        <taxon>Chordata</taxon>
        <taxon>Tunicata</taxon>
        <taxon>Appendicularia</taxon>
        <taxon>Copelata</taxon>
        <taxon>Oikopleuridae</taxon>
        <taxon>Oikopleura</taxon>
    </lineage>
</organism>
<evidence type="ECO:0000313" key="6">
    <source>
        <dbReference type="Proteomes" id="UP000001307"/>
    </source>
</evidence>
<dbReference type="Pfam" id="PF01145">
    <property type="entry name" value="Band_7"/>
    <property type="match status" value="1"/>
</dbReference>
<protein>
    <recommendedName>
        <fullName evidence="3">Flotillin</fullName>
    </recommendedName>
</protein>
<dbReference type="Gene3D" id="3.30.479.30">
    <property type="entry name" value="Band 7 domain"/>
    <property type="match status" value="1"/>
</dbReference>
<dbReference type="PANTHER" id="PTHR13806">
    <property type="entry name" value="FLOTILLIN-RELATED"/>
    <property type="match status" value="1"/>
</dbReference>
<dbReference type="FunCoup" id="E4XXX4">
    <property type="interactions" value="129"/>
</dbReference>
<comment type="similarity">
    <text evidence="1 3">Belongs to the band 7/mec-2 family. Flotillin subfamily.</text>
</comment>
<reference evidence="5" key="1">
    <citation type="journal article" date="2010" name="Science">
        <title>Plasticity of animal genome architecture unmasked by rapid evolution of a pelagic tunicate.</title>
        <authorList>
            <person name="Denoeud F."/>
            <person name="Henriet S."/>
            <person name="Mungpakdee S."/>
            <person name="Aury J.M."/>
            <person name="Da Silva C."/>
            <person name="Brinkmann H."/>
            <person name="Mikhaleva J."/>
            <person name="Olsen L.C."/>
            <person name="Jubin C."/>
            <person name="Canestro C."/>
            <person name="Bouquet J.M."/>
            <person name="Danks G."/>
            <person name="Poulain J."/>
            <person name="Campsteijn C."/>
            <person name="Adamski M."/>
            <person name="Cross I."/>
            <person name="Yadetie F."/>
            <person name="Muffato M."/>
            <person name="Louis A."/>
            <person name="Butcher S."/>
            <person name="Tsagkogeorga G."/>
            <person name="Konrad A."/>
            <person name="Singh S."/>
            <person name="Jensen M.F."/>
            <person name="Cong E.H."/>
            <person name="Eikeseth-Otteraa H."/>
            <person name="Noel B."/>
            <person name="Anthouard V."/>
            <person name="Porcel B.M."/>
            <person name="Kachouri-Lafond R."/>
            <person name="Nishino A."/>
            <person name="Ugolini M."/>
            <person name="Chourrout P."/>
            <person name="Nishida H."/>
            <person name="Aasland R."/>
            <person name="Huzurbazar S."/>
            <person name="Westhof E."/>
            <person name="Delsuc F."/>
            <person name="Lehrach H."/>
            <person name="Reinhardt R."/>
            <person name="Weissenbach J."/>
            <person name="Roy S.W."/>
            <person name="Artiguenave F."/>
            <person name="Postlethwait J.H."/>
            <person name="Manak J.R."/>
            <person name="Thompson E.M."/>
            <person name="Jaillon O."/>
            <person name="Du Pasquier L."/>
            <person name="Boudinot P."/>
            <person name="Liberles D.A."/>
            <person name="Volff J.N."/>
            <person name="Philippe H."/>
            <person name="Lenhard B."/>
            <person name="Roest Crollius H."/>
            <person name="Wincker P."/>
            <person name="Chourrout D."/>
        </authorList>
    </citation>
    <scope>NUCLEOTIDE SEQUENCE [LARGE SCALE GENOMIC DNA]</scope>
</reference>
<sequence length="433" mass="47296">MGNVHVAGPNEAIVISGGCGGGSSKRYIKGGWGWQWMLVSEAQKISLEVMTLLPKVSNCETKKGVPITVTGVAQVKVMTDDDVYLQIACEQFLGKEDFEIQEQLLETFEGHLRAICGTMDVEELYQDRESFAANVRAVAATDVSKMGIKILSFTIKDLTDNQGYLDAIGMEQTARVKATADIAMANANRDACIKEQEAAKTSADVCLKNETEVDIYRKDYETKCADYGAEVNKAQTESRMAYRLQAMKEKQRIIQEDMGVDLIERQRQIEVEELEIERQEKELIHTTRLPADASAYKTQTLAEAAKCVKVKKAEGNAEKLRRIGKAEAQVIEAIGSAEASKMSMKAIAYEEYGHAATTKLVLDALPKIAKSISKPLHNVEDLTIIGSSNSTASNFTAETTKLLAELPKTVQSVTGYDITGLIGKIPGAVPAAQ</sequence>
<dbReference type="SMART" id="SM00244">
    <property type="entry name" value="PHB"/>
    <property type="match status" value="1"/>
</dbReference>
<dbReference type="InParanoid" id="E4XXX4"/>
<dbReference type="GO" id="GO:0016600">
    <property type="term" value="C:flotillin complex"/>
    <property type="evidence" value="ECO:0007669"/>
    <property type="project" value="TreeGrafter"/>
</dbReference>
<feature type="domain" description="Band 7" evidence="4">
    <location>
        <begin position="2"/>
        <end position="172"/>
    </location>
</feature>
<dbReference type="Proteomes" id="UP000001307">
    <property type="component" value="Unassembled WGS sequence"/>
</dbReference>
<dbReference type="InterPro" id="IPR001107">
    <property type="entry name" value="Band_7"/>
</dbReference>
<comment type="subcellular location">
    <subcellularLocation>
        <location evidence="3">Membrane</location>
    </subcellularLocation>
    <subcellularLocation>
        <location evidence="3">Endosome</location>
    </subcellularLocation>
</comment>
<dbReference type="GO" id="GO:0002020">
    <property type="term" value="F:protease binding"/>
    <property type="evidence" value="ECO:0007669"/>
    <property type="project" value="TreeGrafter"/>
</dbReference>
<evidence type="ECO:0000259" key="4">
    <source>
        <dbReference type="SMART" id="SM00244"/>
    </source>
</evidence>
<name>E4XXX4_OIKDI</name>
<dbReference type="SUPFAM" id="SSF117892">
    <property type="entry name" value="Band 7/SPFH domain"/>
    <property type="match status" value="1"/>
</dbReference>
<dbReference type="CDD" id="cd03399">
    <property type="entry name" value="SPFH_flotillin"/>
    <property type="match status" value="1"/>
</dbReference>
<evidence type="ECO:0000256" key="3">
    <source>
        <dbReference type="RuleBase" id="RU366054"/>
    </source>
</evidence>
<keyword evidence="6" id="KW-1185">Reference proteome</keyword>
<dbReference type="EMBL" id="FN653300">
    <property type="protein sequence ID" value="CBY14502.1"/>
    <property type="molecule type" value="Genomic_DNA"/>
</dbReference>
<keyword evidence="2 3" id="KW-0472">Membrane</keyword>